<dbReference type="AlphaFoldDB" id="A0A1H7ZMC0"/>
<dbReference type="OrthoDB" id="674231at2"/>
<dbReference type="InterPro" id="IPR029471">
    <property type="entry name" value="HNH_5"/>
</dbReference>
<dbReference type="Proteomes" id="UP000198761">
    <property type="component" value="Unassembled WGS sequence"/>
</dbReference>
<evidence type="ECO:0000259" key="1">
    <source>
        <dbReference type="Pfam" id="PF14279"/>
    </source>
</evidence>
<keyword evidence="2" id="KW-0378">Hydrolase</keyword>
<dbReference type="Pfam" id="PF14279">
    <property type="entry name" value="HNH_5"/>
    <property type="match status" value="1"/>
</dbReference>
<name>A0A1H7ZMC0_9RHOB</name>
<dbReference type="GO" id="GO:0004519">
    <property type="term" value="F:endonuclease activity"/>
    <property type="evidence" value="ECO:0007669"/>
    <property type="project" value="UniProtKB-KW"/>
</dbReference>
<keyword evidence="3" id="KW-1185">Reference proteome</keyword>
<accession>A0A1H7ZMC0</accession>
<proteinExistence type="predicted"/>
<dbReference type="EMBL" id="FOCE01000001">
    <property type="protein sequence ID" value="SEM59712.1"/>
    <property type="molecule type" value="Genomic_DNA"/>
</dbReference>
<evidence type="ECO:0000313" key="2">
    <source>
        <dbReference type="EMBL" id="SEM59712.1"/>
    </source>
</evidence>
<reference evidence="2 3" key="1">
    <citation type="submission" date="2016-10" db="EMBL/GenBank/DDBJ databases">
        <authorList>
            <person name="de Groot N.N."/>
        </authorList>
    </citation>
    <scope>NUCLEOTIDE SEQUENCE [LARGE SCALE GENOMIC DNA]</scope>
    <source>
        <strain evidence="2 3">DSM 3857</strain>
    </source>
</reference>
<keyword evidence="2" id="KW-0540">Nuclease</keyword>
<sequence>MPTDLKSASLLEISQELTRFNYELRGLFRCPTCLCDYPINSKEITEEHIIPDSNGGRITTFLCKKCNSLFGHKQTRWLSDWIELSESNTPFHVDPKKQRAQLMASGLKLNGVIKIAEDGAIEFQADKKRSNPIDFEAYWSRPKSSEITIKMQVSVFGNENSLRVGFLTAAYGLWFKNFGYSFVLQSSLNVVRQQILNPETDIMNWNYLIEMPAREIANPCIGLMRFGVDYFPIALIYDQLVILPSPKRPHPSSTSPSKMSKKVIGFAEAIASRYQHRCVGPAVLICDGQEVINPDLIPNATIPPQYSWVDRWD</sequence>
<keyword evidence="2" id="KW-0255">Endonuclease</keyword>
<feature type="domain" description="HNH endonuclease 5" evidence="1">
    <location>
        <begin position="34"/>
        <end position="74"/>
    </location>
</feature>
<organism evidence="2 3">
    <name type="scientific">Gemmobacter aquatilis</name>
    <dbReference type="NCBI Taxonomy" id="933059"/>
    <lineage>
        <taxon>Bacteria</taxon>
        <taxon>Pseudomonadati</taxon>
        <taxon>Pseudomonadota</taxon>
        <taxon>Alphaproteobacteria</taxon>
        <taxon>Rhodobacterales</taxon>
        <taxon>Paracoccaceae</taxon>
        <taxon>Gemmobacter</taxon>
    </lineage>
</organism>
<protein>
    <submittedName>
        <fullName evidence="2">HNH endonuclease</fullName>
    </submittedName>
</protein>
<evidence type="ECO:0000313" key="3">
    <source>
        <dbReference type="Proteomes" id="UP000198761"/>
    </source>
</evidence>
<dbReference type="RefSeq" id="WP_091296450.1">
    <property type="nucleotide sequence ID" value="NZ_FOCE01000001.1"/>
</dbReference>
<gene>
    <name evidence="2" type="ORF">SAMN04488103_101583</name>
</gene>